<evidence type="ECO:0000256" key="2">
    <source>
        <dbReference type="ARBA" id="ARBA00022723"/>
    </source>
</evidence>
<dbReference type="SUPFAM" id="SSF117281">
    <property type="entry name" value="Kelch motif"/>
    <property type="match status" value="1"/>
</dbReference>
<dbReference type="PROSITE" id="PS50089">
    <property type="entry name" value="ZF_RING_2"/>
    <property type="match status" value="1"/>
</dbReference>
<keyword evidence="3" id="KW-0677">Repeat</keyword>
<dbReference type="STRING" id="74557.A0A1W0AAG0"/>
<dbReference type="GO" id="GO:0008270">
    <property type="term" value="F:zinc ion binding"/>
    <property type="evidence" value="ECO:0007669"/>
    <property type="project" value="UniProtKB-KW"/>
</dbReference>
<keyword evidence="10" id="KW-1185">Reference proteome</keyword>
<evidence type="ECO:0000256" key="4">
    <source>
        <dbReference type="ARBA" id="ARBA00022771"/>
    </source>
</evidence>
<evidence type="ECO:0000259" key="8">
    <source>
        <dbReference type="PROSITE" id="PS50089"/>
    </source>
</evidence>
<dbReference type="SMART" id="SM00184">
    <property type="entry name" value="RING"/>
    <property type="match status" value="1"/>
</dbReference>
<accession>A0A1W0AAG0</accession>
<dbReference type="Pfam" id="PF13639">
    <property type="entry name" value="zf-RING_2"/>
    <property type="match status" value="1"/>
</dbReference>
<dbReference type="InterPro" id="IPR013083">
    <property type="entry name" value="Znf_RING/FYVE/PHD"/>
</dbReference>
<dbReference type="PANTHER" id="PTHR46093">
    <property type="entry name" value="ACYL-COA-BINDING DOMAIN-CONTAINING PROTEIN 5"/>
    <property type="match status" value="1"/>
</dbReference>
<dbReference type="Proteomes" id="UP000243217">
    <property type="component" value="Unassembled WGS sequence"/>
</dbReference>
<evidence type="ECO:0000313" key="9">
    <source>
        <dbReference type="EMBL" id="OQS07307.1"/>
    </source>
</evidence>
<dbReference type="SUPFAM" id="SSF57850">
    <property type="entry name" value="RING/U-box"/>
    <property type="match status" value="1"/>
</dbReference>
<keyword evidence="7" id="KW-0812">Transmembrane</keyword>
<proteinExistence type="predicted"/>
<gene>
    <name evidence="9" type="ORF">THRCLA_00681</name>
</gene>
<dbReference type="CDD" id="cd16454">
    <property type="entry name" value="RING-H2_PA-TM-RING"/>
    <property type="match status" value="1"/>
</dbReference>
<evidence type="ECO:0000256" key="1">
    <source>
        <dbReference type="ARBA" id="ARBA00022441"/>
    </source>
</evidence>
<dbReference type="InterPro" id="IPR015915">
    <property type="entry name" value="Kelch-typ_b-propeller"/>
</dbReference>
<evidence type="ECO:0000256" key="7">
    <source>
        <dbReference type="SAM" id="Phobius"/>
    </source>
</evidence>
<organism evidence="9 10">
    <name type="scientific">Thraustotheca clavata</name>
    <dbReference type="NCBI Taxonomy" id="74557"/>
    <lineage>
        <taxon>Eukaryota</taxon>
        <taxon>Sar</taxon>
        <taxon>Stramenopiles</taxon>
        <taxon>Oomycota</taxon>
        <taxon>Saprolegniomycetes</taxon>
        <taxon>Saprolegniales</taxon>
        <taxon>Achlyaceae</taxon>
        <taxon>Thraustotheca</taxon>
    </lineage>
</organism>
<reference evidence="9 10" key="1">
    <citation type="journal article" date="2014" name="Genome Biol. Evol.">
        <title>The secreted proteins of Achlya hypogyna and Thraustotheca clavata identify the ancestral oomycete secretome and reveal gene acquisitions by horizontal gene transfer.</title>
        <authorList>
            <person name="Misner I."/>
            <person name="Blouin N."/>
            <person name="Leonard G."/>
            <person name="Richards T.A."/>
            <person name="Lane C.E."/>
        </authorList>
    </citation>
    <scope>NUCLEOTIDE SEQUENCE [LARGE SCALE GENOMIC DNA]</scope>
    <source>
        <strain evidence="9 10">ATCC 34112</strain>
    </source>
</reference>
<evidence type="ECO:0000256" key="3">
    <source>
        <dbReference type="ARBA" id="ARBA00022737"/>
    </source>
</evidence>
<dbReference type="InterPro" id="IPR011016">
    <property type="entry name" value="Znf_RING-CH"/>
</dbReference>
<keyword evidence="7" id="KW-1133">Transmembrane helix</keyword>
<sequence length="1431" mass="163423">MKTQLPSLSGTCDPLELTVRQMLYDVEVLLQNGIGENDAMKMYLDARKSLAKLKWNVVMAERLAYSVDENGITRKNLLLQILPVSSEILEDKFHAIGMLLMEKTWKKIMTAENAKEVWDISVLVNYIKCLPTNEAWNLYVEKRKSNLKEIADSSISLAQFSETAALFLRADLNIICTECEGTLISSFVWNEPIKDVAQRLSFLFDQAYGPALKYILVRVVSQLTTDVNAWMHQNPTTSTNARPQVNFGDQRFLMNKERSREYRYAYKPHQVTTPQNQTAIVSSMARLNVRLNSISASRSSLSLHNNKEKGPKLMVLVADPTTYGIWRLIQIERSSFGEGLTPPSLHRCLYVFFDELQSVSAFCKRKNKYEFCVGWNVLACIKGSSGHYWANASIDCVKSEDSTCIVKIMSTSKLHDIPLSIEQHIRIAPYDSRCRIHSGQRWINLIEDLNCTINNMTHQLSPSIDILSLQNCLWHTVSPALQPADYIFSRYLRTVLHFARTTTKAIIPTASTLGHFELSGLYSITRIISNTPTEKPQFDDYTLRAQAETFAVILRDVADSLQVWVVSGGYMEILRLYAQVFHEEIMMFASTLTTHLTENNLTVDIMIEGSVGLTLLLNAWRTTRRQLQTNGDGTAMHWTIETLDKIERTLESMIAMTLHYIFTRITQETTSIYLPNIVEHAWQSTKPYFSDSRVTSGAQAAGFRLNRVVLRLITSSTMTSEQPFAQTYLIDLCGSLCLHTTNALAELYTSITPSRGRLDQYRLDSLYIIMDIYSSLKATFELGASTGNLWMKQCSVILFDWLTRLAILFAPVNLVASHISRTSSVKKSIPGAMGAFAALDLQMKDIASTLGENSARGSMRYPWHLHCVVPFESIPNLCKLELQWRVILEHSSLSRQETIHWVHRRREFLSDEFPLLTAAELETKKVLQANVLSYGSLISQLGFCSGLNPWTSVWQYDYGQYAPGPRAAHTLVMSNTDEMIVYGGIGDDEESVYDDVWKFNLTAQLWKKLYPQNAQQPRKRFHHTATMRESHSEMYIFGGMSVSRSSNTSALRYSQNNDLWRLQLGIEPPQWIREPCMNQDQPSNRSEATAVTYQDQMYLFGGIHYDSTNGNGQSQDFNDIWTFDYQTKKWTQLVLGAQTLPPARFSHTANKITIDGSDYMVLFGGRCLTKDDGWALLGDTWLFSFRTSTWKQVQIEPAFKRAYTSMVTVNNTMWLFGGYFKSDYSTNGYVYDDTILATLSNATLTQYYKNNESEDGKELPSVRYLHRAVEYQGKMVIYGGRFQRALGDIWVQELNTSLFHPVTDVHELERSDMNALYIVCVLFAVFTMLFVFTLVRFRIQYIYPDTRTQPLPVRRGLTNERLLELKTRKYQATSESTLTSPDMCPICLADYSGEDDIRELPCKHIFHVQCIDEWLKKNKTCPMCKLDIEAV</sequence>
<protein>
    <recommendedName>
        <fullName evidence="8">RING-type domain-containing protein</fullName>
    </recommendedName>
</protein>
<dbReference type="EMBL" id="JNBS01000252">
    <property type="protein sequence ID" value="OQS07307.1"/>
    <property type="molecule type" value="Genomic_DNA"/>
</dbReference>
<dbReference type="Pfam" id="PF24681">
    <property type="entry name" value="Kelch_KLHDC2_KLHL20_DRC7"/>
    <property type="match status" value="1"/>
</dbReference>
<dbReference type="InterPro" id="IPR001841">
    <property type="entry name" value="Znf_RING"/>
</dbReference>
<evidence type="ECO:0000313" key="10">
    <source>
        <dbReference type="Proteomes" id="UP000243217"/>
    </source>
</evidence>
<dbReference type="Gene3D" id="3.30.40.10">
    <property type="entry name" value="Zinc/RING finger domain, C3HC4 (zinc finger)"/>
    <property type="match status" value="1"/>
</dbReference>
<feature type="transmembrane region" description="Helical" evidence="7">
    <location>
        <begin position="1315"/>
        <end position="1337"/>
    </location>
</feature>
<dbReference type="OrthoDB" id="199876at2759"/>
<name>A0A1W0AAG0_9STRA</name>
<dbReference type="PANTHER" id="PTHR46093:SF18">
    <property type="entry name" value="FIBRONECTIN TYPE-III DOMAIN-CONTAINING PROTEIN"/>
    <property type="match status" value="1"/>
</dbReference>
<feature type="domain" description="RING-type" evidence="8">
    <location>
        <begin position="1384"/>
        <end position="1425"/>
    </location>
</feature>
<keyword evidence="2" id="KW-0479">Metal-binding</keyword>
<dbReference type="Gene3D" id="2.120.10.80">
    <property type="entry name" value="Kelch-type beta propeller"/>
    <property type="match status" value="2"/>
</dbReference>
<keyword evidence="5" id="KW-0862">Zinc</keyword>
<comment type="caution">
    <text evidence="9">The sequence shown here is derived from an EMBL/GenBank/DDBJ whole genome shotgun (WGS) entry which is preliminary data.</text>
</comment>
<dbReference type="SMART" id="SM00744">
    <property type="entry name" value="RINGv"/>
    <property type="match status" value="1"/>
</dbReference>
<keyword evidence="1" id="KW-0880">Kelch repeat</keyword>
<evidence type="ECO:0000256" key="6">
    <source>
        <dbReference type="PROSITE-ProRule" id="PRU00175"/>
    </source>
</evidence>
<keyword evidence="4 6" id="KW-0863">Zinc-finger</keyword>
<evidence type="ECO:0000256" key="5">
    <source>
        <dbReference type="ARBA" id="ARBA00022833"/>
    </source>
</evidence>
<keyword evidence="7" id="KW-0472">Membrane</keyword>